<evidence type="ECO:0000313" key="3">
    <source>
        <dbReference type="Proteomes" id="UP000535838"/>
    </source>
</evidence>
<reference evidence="2 3" key="1">
    <citation type="submission" date="2020-08" db="EMBL/GenBank/DDBJ databases">
        <title>Cohnella phylogeny.</title>
        <authorList>
            <person name="Dunlap C."/>
        </authorList>
    </citation>
    <scope>NUCLEOTIDE SEQUENCE [LARGE SCALE GENOMIC DNA]</scope>
    <source>
        <strain evidence="2 3">DSM 25241</strain>
    </source>
</reference>
<dbReference type="NCBIfam" id="TIGR02906">
    <property type="entry name" value="spore_CotS"/>
    <property type="match status" value="1"/>
</dbReference>
<dbReference type="PANTHER" id="PTHR39179">
    <property type="entry name" value="SPORE COAT PROTEIN I"/>
    <property type="match status" value="1"/>
</dbReference>
<dbReference type="GO" id="GO:0042601">
    <property type="term" value="C:endospore-forming forespore"/>
    <property type="evidence" value="ECO:0007669"/>
    <property type="project" value="TreeGrafter"/>
</dbReference>
<dbReference type="InterPro" id="IPR002575">
    <property type="entry name" value="Aminoglycoside_PTrfase"/>
</dbReference>
<sequence>MDASFSEVANKAVSHYPIKADKIMLLSFKGPKSVWAIQTDAGEAILKKIPISEERLKFMIHAIEYLKGNGVRTPGVFRTKTGESYVRSDGENFILLEAIRGRSPEYEIEEELLLVLKGMALFHKASRGIEVPPGTKATSHLGEWNEDFAKRINQLEQWQQERSRATHKTEFDVLFLKHADALLEQARSSLDLLDQPPYRQWVEAAKTEKWLNHQDYAAGNLAITATGELYVYDMDSLTFDLPVRDIRKILNKVMKKRDRWDLELMVKMLKAYQEVHPLTKDQYSVLMADLRFPHLFYGQVSKYYQNREPGWTPHKHVSRLNDMIAAETSKEAVLQSFESRIDEVIGLG</sequence>
<dbReference type="InterPro" id="IPR047175">
    <property type="entry name" value="CotS-like"/>
</dbReference>
<accession>A0A841SRE2</accession>
<dbReference type="InterPro" id="IPR014255">
    <property type="entry name" value="Spore_coat_CotS"/>
</dbReference>
<keyword evidence="3" id="KW-1185">Reference proteome</keyword>
<dbReference type="SUPFAM" id="SSF56112">
    <property type="entry name" value="Protein kinase-like (PK-like)"/>
    <property type="match status" value="1"/>
</dbReference>
<feature type="domain" description="Aminoglycoside phosphotransferase" evidence="1">
    <location>
        <begin position="34"/>
        <end position="265"/>
    </location>
</feature>
<keyword evidence="2" id="KW-0946">Virion</keyword>
<name>A0A841SRE2_9BACL</name>
<comment type="caution">
    <text evidence="2">The sequence shown here is derived from an EMBL/GenBank/DDBJ whole genome shotgun (WGS) entry which is preliminary data.</text>
</comment>
<evidence type="ECO:0000259" key="1">
    <source>
        <dbReference type="Pfam" id="PF01636"/>
    </source>
</evidence>
<evidence type="ECO:0000313" key="2">
    <source>
        <dbReference type="EMBL" id="MBB6632635.1"/>
    </source>
</evidence>
<dbReference type="EMBL" id="JACJVQ010000002">
    <property type="protein sequence ID" value="MBB6632635.1"/>
    <property type="molecule type" value="Genomic_DNA"/>
</dbReference>
<dbReference type="RefSeq" id="WP_185117878.1">
    <property type="nucleotide sequence ID" value="NZ_JACJVQ010000002.1"/>
</dbReference>
<dbReference type="Pfam" id="PF01636">
    <property type="entry name" value="APH"/>
    <property type="match status" value="1"/>
</dbReference>
<dbReference type="Proteomes" id="UP000535838">
    <property type="component" value="Unassembled WGS sequence"/>
</dbReference>
<dbReference type="Gene3D" id="3.90.1200.10">
    <property type="match status" value="1"/>
</dbReference>
<keyword evidence="2" id="KW-0167">Capsid protein</keyword>
<dbReference type="PANTHER" id="PTHR39179:SF1">
    <property type="entry name" value="SPORE COAT PROTEIN I"/>
    <property type="match status" value="1"/>
</dbReference>
<dbReference type="Gene3D" id="3.30.200.20">
    <property type="entry name" value="Phosphorylase Kinase, domain 1"/>
    <property type="match status" value="1"/>
</dbReference>
<protein>
    <submittedName>
        <fullName evidence="2">CotS family spore coat protein</fullName>
    </submittedName>
</protein>
<dbReference type="InterPro" id="IPR011009">
    <property type="entry name" value="Kinase-like_dom_sf"/>
</dbReference>
<gene>
    <name evidence="2" type="ORF">H7B67_00670</name>
</gene>
<proteinExistence type="predicted"/>
<dbReference type="AlphaFoldDB" id="A0A841SRE2"/>
<organism evidence="2 3">
    <name type="scientific">Cohnella thailandensis</name>
    <dbReference type="NCBI Taxonomy" id="557557"/>
    <lineage>
        <taxon>Bacteria</taxon>
        <taxon>Bacillati</taxon>
        <taxon>Bacillota</taxon>
        <taxon>Bacilli</taxon>
        <taxon>Bacillales</taxon>
        <taxon>Paenibacillaceae</taxon>
        <taxon>Cohnella</taxon>
    </lineage>
</organism>